<dbReference type="GeneID" id="93877222"/>
<comment type="caution">
    <text evidence="2">The sequence shown here is derived from an EMBL/GenBank/DDBJ whole genome shotgun (WGS) entry which is preliminary data.</text>
</comment>
<protein>
    <submittedName>
        <fullName evidence="2">Fatty acyl CoA synthetase</fullName>
    </submittedName>
</protein>
<evidence type="ECO:0000313" key="2">
    <source>
        <dbReference type="EMBL" id="PPU83834.1"/>
    </source>
</evidence>
<organism evidence="2 3">
    <name type="scientific">Xanthomonas sacchari</name>
    <dbReference type="NCBI Taxonomy" id="56458"/>
    <lineage>
        <taxon>Bacteria</taxon>
        <taxon>Pseudomonadati</taxon>
        <taxon>Pseudomonadota</taxon>
        <taxon>Gammaproteobacteria</taxon>
        <taxon>Lysobacterales</taxon>
        <taxon>Lysobacteraceae</taxon>
        <taxon>Xanthomonas</taxon>
    </lineage>
</organism>
<evidence type="ECO:0000256" key="1">
    <source>
        <dbReference type="SAM" id="SignalP"/>
    </source>
</evidence>
<dbReference type="AlphaFoldDB" id="A0A2P5Z6H1"/>
<accession>A0A2P5Z6H1</accession>
<dbReference type="Proteomes" id="UP000247346">
    <property type="component" value="Unassembled WGS sequence"/>
</dbReference>
<dbReference type="Pfam" id="PF19574">
    <property type="entry name" value="LolA_3"/>
    <property type="match status" value="1"/>
</dbReference>
<keyword evidence="1" id="KW-0732">Signal</keyword>
<dbReference type="EMBL" id="MDEK01000004">
    <property type="protein sequence ID" value="PPU83834.1"/>
    <property type="molecule type" value="Genomic_DNA"/>
</dbReference>
<dbReference type="Gene3D" id="2.50.20.10">
    <property type="entry name" value="Lipoprotein localisation LolA/LolB/LppX"/>
    <property type="match status" value="1"/>
</dbReference>
<name>A0A2P5Z6H1_9XANT</name>
<reference evidence="2 3" key="1">
    <citation type="submission" date="2016-08" db="EMBL/GenBank/DDBJ databases">
        <authorList>
            <person name="Seilhamer J.J."/>
        </authorList>
    </citation>
    <scope>NUCLEOTIDE SEQUENCE [LARGE SCALE GENOMIC DNA]</scope>
    <source>
        <strain evidence="2 3">CFBP4641</strain>
    </source>
</reference>
<evidence type="ECO:0000313" key="3">
    <source>
        <dbReference type="Proteomes" id="UP000247346"/>
    </source>
</evidence>
<gene>
    <name evidence="2" type="ORF">XsacCFBP4641_05540</name>
</gene>
<dbReference type="STRING" id="56458.SB85_11860"/>
<feature type="chain" id="PRO_5015176545" evidence="1">
    <location>
        <begin position="23"/>
        <end position="215"/>
    </location>
</feature>
<dbReference type="RefSeq" id="WP_010342699.1">
    <property type="nucleotide sequence ID" value="NZ_CP132343.1"/>
</dbReference>
<feature type="signal peptide" evidence="1">
    <location>
        <begin position="1"/>
        <end position="22"/>
    </location>
</feature>
<sequence length="215" mass="23080">MPMRRTLPWMLILLCSAAPLSAASPEAPDADWILQKLARPAPVSTAFVELRGSALLKTPLRVQGEYRRPDAQTLVREVTAPYHETTTLRGGEATLERDGKPPRRFSLARVPELAGLQSGFGALLSGDRALLQQQFNISSSGTRERWQLQLQPKDPAMAAHVRSLHLYGRGAELRCIETTPAKGDVQRTLLAGAAQAAGAVADSAALTALCHGDAA</sequence>
<dbReference type="OrthoDB" id="6165143at2"/>
<dbReference type="InterPro" id="IPR004564">
    <property type="entry name" value="OM_lipoprot_carrier_LolA-like"/>
</dbReference>
<proteinExistence type="predicted"/>